<dbReference type="PANTHER" id="PTHR47753:SF4">
    <property type="entry name" value="C-TYPE LECTIN DOMAIN-CONTAINING PROTEIN"/>
    <property type="match status" value="1"/>
</dbReference>
<dbReference type="SUPFAM" id="SSF56436">
    <property type="entry name" value="C-type lectin-like"/>
    <property type="match status" value="1"/>
</dbReference>
<keyword evidence="2" id="KW-1185">Reference proteome</keyword>
<dbReference type="AlphaFoldDB" id="A0A9P1N636"/>
<dbReference type="InterPro" id="IPR016187">
    <property type="entry name" value="CTDL_fold"/>
</dbReference>
<dbReference type="InterPro" id="IPR016186">
    <property type="entry name" value="C-type_lectin-like/link_sf"/>
</dbReference>
<evidence type="ECO:0000313" key="1">
    <source>
        <dbReference type="EMBL" id="CAI5452575.1"/>
    </source>
</evidence>
<accession>A0A9P1N636</accession>
<reference evidence="1" key="1">
    <citation type="submission" date="2022-11" db="EMBL/GenBank/DDBJ databases">
        <authorList>
            <person name="Kikuchi T."/>
        </authorList>
    </citation>
    <scope>NUCLEOTIDE SEQUENCE</scope>
    <source>
        <strain evidence="1">PS1010</strain>
    </source>
</reference>
<dbReference type="PANTHER" id="PTHR47753">
    <property type="entry name" value="C-TYPE LECTIN-RELATED"/>
    <property type="match status" value="1"/>
</dbReference>
<comment type="caution">
    <text evidence="1">The sequence shown here is derived from an EMBL/GenBank/DDBJ whole genome shotgun (WGS) entry which is preliminary data.</text>
</comment>
<evidence type="ECO:0000313" key="2">
    <source>
        <dbReference type="Proteomes" id="UP001152747"/>
    </source>
</evidence>
<protein>
    <recommendedName>
        <fullName evidence="3">C-type lectin domain-containing protein</fullName>
    </recommendedName>
</protein>
<dbReference type="Proteomes" id="UP001152747">
    <property type="component" value="Unassembled WGS sequence"/>
</dbReference>
<evidence type="ECO:0008006" key="3">
    <source>
        <dbReference type="Google" id="ProtNLM"/>
    </source>
</evidence>
<proteinExistence type="predicted"/>
<name>A0A9P1N636_9PELO</name>
<organism evidence="1 2">
    <name type="scientific">Caenorhabditis angaria</name>
    <dbReference type="NCBI Taxonomy" id="860376"/>
    <lineage>
        <taxon>Eukaryota</taxon>
        <taxon>Metazoa</taxon>
        <taxon>Ecdysozoa</taxon>
        <taxon>Nematoda</taxon>
        <taxon>Chromadorea</taxon>
        <taxon>Rhabditida</taxon>
        <taxon>Rhabditina</taxon>
        <taxon>Rhabditomorpha</taxon>
        <taxon>Rhabditoidea</taxon>
        <taxon>Rhabditidae</taxon>
        <taxon>Peloderinae</taxon>
        <taxon>Caenorhabditis</taxon>
    </lineage>
</organism>
<dbReference type="EMBL" id="CANHGI010000005">
    <property type="protein sequence ID" value="CAI5452575.1"/>
    <property type="molecule type" value="Genomic_DNA"/>
</dbReference>
<dbReference type="Gene3D" id="3.10.100.10">
    <property type="entry name" value="Mannose-Binding Protein A, subunit A"/>
    <property type="match status" value="1"/>
</dbReference>
<gene>
    <name evidence="1" type="ORF">CAMP_LOCUS15212</name>
</gene>
<sequence length="212" mass="24635">MMYQLLLDAQNNCTYYPTCMNFTVDQYVKETIVKLIDTRTDCSADLIENMTRIPYCPKDWLWFRRANGLKWCFTIHNETMNYTEGRNYCENQNAVLNGFESQEEADNFRNRVSNFITENTTDSFVLLGAERDDRNLCLGSGMGDAGSRATCKYQSFTWFPDVSRNSTIFESLMPADFDGSGPCFQYRIYSNQFDDFDCENVQFPSCGRYAPF</sequence>